<organism evidence="2 3">
    <name type="scientific">Monosiga brevicollis</name>
    <name type="common">Choanoflagellate</name>
    <dbReference type="NCBI Taxonomy" id="81824"/>
    <lineage>
        <taxon>Eukaryota</taxon>
        <taxon>Choanoflagellata</taxon>
        <taxon>Craspedida</taxon>
        <taxon>Salpingoecidae</taxon>
        <taxon>Monosiga</taxon>
    </lineage>
</organism>
<dbReference type="GO" id="GO:0004672">
    <property type="term" value="F:protein kinase activity"/>
    <property type="evidence" value="ECO:0007669"/>
    <property type="project" value="InterPro"/>
</dbReference>
<dbReference type="OMA" id="AMRCCER"/>
<proteinExistence type="predicted"/>
<dbReference type="InterPro" id="IPR000719">
    <property type="entry name" value="Prot_kinase_dom"/>
</dbReference>
<dbReference type="RefSeq" id="XP_001744491.1">
    <property type="nucleotide sequence ID" value="XM_001744439.1"/>
</dbReference>
<dbReference type="InterPro" id="IPR051681">
    <property type="entry name" value="Ser/Thr_Kinases-Pseudokinases"/>
</dbReference>
<evidence type="ECO:0000259" key="1">
    <source>
        <dbReference type="PROSITE" id="PS50011"/>
    </source>
</evidence>
<reference evidence="2 3" key="1">
    <citation type="journal article" date="2008" name="Nature">
        <title>The genome of the choanoflagellate Monosiga brevicollis and the origin of metazoans.</title>
        <authorList>
            <consortium name="JGI Sequencing"/>
            <person name="King N."/>
            <person name="Westbrook M.J."/>
            <person name="Young S.L."/>
            <person name="Kuo A."/>
            <person name="Abedin M."/>
            <person name="Chapman J."/>
            <person name="Fairclough S."/>
            <person name="Hellsten U."/>
            <person name="Isogai Y."/>
            <person name="Letunic I."/>
            <person name="Marr M."/>
            <person name="Pincus D."/>
            <person name="Putnam N."/>
            <person name="Rokas A."/>
            <person name="Wright K.J."/>
            <person name="Zuzow R."/>
            <person name="Dirks W."/>
            <person name="Good M."/>
            <person name="Goodstein D."/>
            <person name="Lemons D."/>
            <person name="Li W."/>
            <person name="Lyons J.B."/>
            <person name="Morris A."/>
            <person name="Nichols S."/>
            <person name="Richter D.J."/>
            <person name="Salamov A."/>
            <person name="Bork P."/>
            <person name="Lim W.A."/>
            <person name="Manning G."/>
            <person name="Miller W.T."/>
            <person name="McGinnis W."/>
            <person name="Shapiro H."/>
            <person name="Tjian R."/>
            <person name="Grigoriev I.V."/>
            <person name="Rokhsar D."/>
        </authorList>
    </citation>
    <scope>NUCLEOTIDE SEQUENCE [LARGE SCALE GENOMIC DNA]</scope>
    <source>
        <strain evidence="3">MX1 / ATCC 50154</strain>
    </source>
</reference>
<dbReference type="GO" id="GO:0005524">
    <property type="term" value="F:ATP binding"/>
    <property type="evidence" value="ECO:0007669"/>
    <property type="project" value="InterPro"/>
</dbReference>
<dbReference type="GeneID" id="5889956"/>
<sequence>EELNLLERIDEFSPGSFGAVYKAELGSLLVCVKIMRVHFETLDEHTVESFRQEADFLLRTKHPNLVRFLGMGETKDDPPQPFVVLELVLQGSLSELLHVKKVQLNHRRKLSLAHDVACGLAFIHALGKLHRDIKPGNVLVTSDWVAKITDFGSIRNS</sequence>
<dbReference type="PANTHER" id="PTHR44329">
    <property type="entry name" value="SERINE/THREONINE-PROTEIN KINASE TNNI3K-RELATED"/>
    <property type="match status" value="1"/>
</dbReference>
<evidence type="ECO:0000313" key="2">
    <source>
        <dbReference type="EMBL" id="EDQ90440.1"/>
    </source>
</evidence>
<feature type="non-terminal residue" evidence="2">
    <location>
        <position position="157"/>
    </location>
</feature>
<evidence type="ECO:0000313" key="3">
    <source>
        <dbReference type="Proteomes" id="UP000001357"/>
    </source>
</evidence>
<dbReference type="SUPFAM" id="SSF56112">
    <property type="entry name" value="Protein kinase-like (PK-like)"/>
    <property type="match status" value="1"/>
</dbReference>
<dbReference type="AlphaFoldDB" id="A9UVS0"/>
<keyword evidence="3" id="KW-1185">Reference proteome</keyword>
<dbReference type="Pfam" id="PF07714">
    <property type="entry name" value="PK_Tyr_Ser-Thr"/>
    <property type="match status" value="1"/>
</dbReference>
<dbReference type="InterPro" id="IPR001245">
    <property type="entry name" value="Ser-Thr/Tyr_kinase_cat_dom"/>
</dbReference>
<dbReference type="KEGG" id="mbr:MONBRDRAFT_2396"/>
<accession>A9UVS0</accession>
<dbReference type="eggNOG" id="KOG0192">
    <property type="taxonomic scope" value="Eukaryota"/>
</dbReference>
<dbReference type="STRING" id="81824.A9UVS0"/>
<gene>
    <name evidence="2" type="ORF">MONBRDRAFT_2396</name>
</gene>
<dbReference type="EMBL" id="CH991547">
    <property type="protein sequence ID" value="EDQ90440.1"/>
    <property type="molecule type" value="Genomic_DNA"/>
</dbReference>
<dbReference type="InParanoid" id="A9UVS0"/>
<dbReference type="SMART" id="SM00220">
    <property type="entry name" value="S_TKc"/>
    <property type="match status" value="1"/>
</dbReference>
<dbReference type="Proteomes" id="UP000001357">
    <property type="component" value="Unassembled WGS sequence"/>
</dbReference>
<protein>
    <recommendedName>
        <fullName evidence="1">Protein kinase domain-containing protein</fullName>
    </recommendedName>
</protein>
<dbReference type="PROSITE" id="PS50011">
    <property type="entry name" value="PROTEIN_KINASE_DOM"/>
    <property type="match status" value="1"/>
</dbReference>
<name>A9UVS0_MONBE</name>
<dbReference type="Gene3D" id="1.10.510.10">
    <property type="entry name" value="Transferase(Phosphotransferase) domain 1"/>
    <property type="match status" value="1"/>
</dbReference>
<dbReference type="InterPro" id="IPR011009">
    <property type="entry name" value="Kinase-like_dom_sf"/>
</dbReference>
<feature type="non-terminal residue" evidence="2">
    <location>
        <position position="1"/>
    </location>
</feature>
<feature type="domain" description="Protein kinase" evidence="1">
    <location>
        <begin position="6"/>
        <end position="157"/>
    </location>
</feature>